<dbReference type="EMBL" id="NCVQ01000009">
    <property type="protein sequence ID" value="PWZ11818.1"/>
    <property type="molecule type" value="Genomic_DNA"/>
</dbReference>
<accession>A0A3L6DTU0</accession>
<evidence type="ECO:0000313" key="2">
    <source>
        <dbReference type="EMBL" id="PWZ11818.1"/>
    </source>
</evidence>
<reference evidence="2" key="1">
    <citation type="journal article" date="2018" name="Nat. Genet.">
        <title>Extensive intraspecific gene order and gene structural variations between Mo17 and other maize genomes.</title>
        <authorList>
            <person name="Sun S."/>
            <person name="Zhou Y."/>
            <person name="Chen J."/>
            <person name="Shi J."/>
            <person name="Zhao H."/>
            <person name="Zhao H."/>
            <person name="Song W."/>
            <person name="Zhang M."/>
            <person name="Cui Y."/>
            <person name="Dong X."/>
            <person name="Liu H."/>
            <person name="Ma X."/>
            <person name="Jiao Y."/>
            <person name="Wang B."/>
            <person name="Wei X."/>
            <person name="Stein J.C."/>
            <person name="Glaubitz J.C."/>
            <person name="Lu F."/>
            <person name="Yu G."/>
            <person name="Liang C."/>
            <person name="Fengler K."/>
            <person name="Li B."/>
            <person name="Rafalski A."/>
            <person name="Schnable P.S."/>
            <person name="Ware D.H."/>
            <person name="Buckler E.S."/>
            <person name="Lai J."/>
        </authorList>
    </citation>
    <scope>NUCLEOTIDE SEQUENCE [LARGE SCALE GENOMIC DNA]</scope>
    <source>
        <tissue evidence="2">Seedling</tissue>
    </source>
</reference>
<sequence length="109" mass="10434">MATTTPMPAFAPEDSPPLSTEELLLCEAGLDDLLEPWPPVVTGLTESPGVAGAGTDGVPPEPGVDGVVPGDEGLEGVGIEGSADVGEGLVGEGSTGIPEGGGARGGGSV</sequence>
<dbReference type="AlphaFoldDB" id="A0A3L6DTU0"/>
<proteinExistence type="predicted"/>
<evidence type="ECO:0000256" key="1">
    <source>
        <dbReference type="SAM" id="MobiDB-lite"/>
    </source>
</evidence>
<feature type="region of interest" description="Disordered" evidence="1">
    <location>
        <begin position="37"/>
        <end position="109"/>
    </location>
</feature>
<organism evidence="2">
    <name type="scientific">Zea mays</name>
    <name type="common">Maize</name>
    <dbReference type="NCBI Taxonomy" id="4577"/>
    <lineage>
        <taxon>Eukaryota</taxon>
        <taxon>Viridiplantae</taxon>
        <taxon>Streptophyta</taxon>
        <taxon>Embryophyta</taxon>
        <taxon>Tracheophyta</taxon>
        <taxon>Spermatophyta</taxon>
        <taxon>Magnoliopsida</taxon>
        <taxon>Liliopsida</taxon>
        <taxon>Poales</taxon>
        <taxon>Poaceae</taxon>
        <taxon>PACMAD clade</taxon>
        <taxon>Panicoideae</taxon>
        <taxon>Andropogonodae</taxon>
        <taxon>Andropogoneae</taxon>
        <taxon>Tripsacinae</taxon>
        <taxon>Zea</taxon>
    </lineage>
</organism>
<dbReference type="Proteomes" id="UP000251960">
    <property type="component" value="Chromosome 8"/>
</dbReference>
<name>A0A3L6DTU0_MAIZE</name>
<protein>
    <submittedName>
        <fullName evidence="2">Uncharacterized protein</fullName>
    </submittedName>
</protein>
<comment type="caution">
    <text evidence="2">The sequence shown here is derived from an EMBL/GenBank/DDBJ whole genome shotgun (WGS) entry which is preliminary data.</text>
</comment>
<feature type="compositionally biased region" description="Gly residues" evidence="1">
    <location>
        <begin position="88"/>
        <end position="109"/>
    </location>
</feature>
<gene>
    <name evidence="2" type="ORF">Zm00014a_008757</name>
</gene>